<accession>A0A0C3JBH8</accession>
<dbReference type="Proteomes" id="UP000054217">
    <property type="component" value="Unassembled WGS sequence"/>
</dbReference>
<dbReference type="EMBL" id="KN832078">
    <property type="protein sequence ID" value="KIN95036.1"/>
    <property type="molecule type" value="Genomic_DNA"/>
</dbReference>
<evidence type="ECO:0000313" key="1">
    <source>
        <dbReference type="EMBL" id="KIN95036.1"/>
    </source>
</evidence>
<reference evidence="2" key="2">
    <citation type="submission" date="2015-01" db="EMBL/GenBank/DDBJ databases">
        <title>Evolutionary Origins and Diversification of the Mycorrhizal Mutualists.</title>
        <authorList>
            <consortium name="DOE Joint Genome Institute"/>
            <consortium name="Mycorrhizal Genomics Consortium"/>
            <person name="Kohler A."/>
            <person name="Kuo A."/>
            <person name="Nagy L.G."/>
            <person name="Floudas D."/>
            <person name="Copeland A."/>
            <person name="Barry K.W."/>
            <person name="Cichocki N."/>
            <person name="Veneault-Fourrey C."/>
            <person name="LaButti K."/>
            <person name="Lindquist E.A."/>
            <person name="Lipzen A."/>
            <person name="Lundell T."/>
            <person name="Morin E."/>
            <person name="Murat C."/>
            <person name="Riley R."/>
            <person name="Ohm R."/>
            <person name="Sun H."/>
            <person name="Tunlid A."/>
            <person name="Henrissat B."/>
            <person name="Grigoriev I.V."/>
            <person name="Hibbett D.S."/>
            <person name="Martin F."/>
        </authorList>
    </citation>
    <scope>NUCLEOTIDE SEQUENCE [LARGE SCALE GENOMIC DNA]</scope>
    <source>
        <strain evidence="2">Marx 270</strain>
    </source>
</reference>
<keyword evidence="2" id="KW-1185">Reference proteome</keyword>
<dbReference type="InParanoid" id="A0A0C3JBH8"/>
<sequence>MPPANILSHPSAPSGIDKLTVFTTYNAFPQKAVAYCQKFLEPCVIPLVMTLTQVFTHSATFSAGRSLTLHQLHPPSIVYEPSPHRLLSDLCFSPTGPSSPFSEGSCDYLRSQMFCVTRSYVLHLPFIRRPGNFT</sequence>
<protein>
    <submittedName>
        <fullName evidence="1">Uncharacterized protein</fullName>
    </submittedName>
</protein>
<dbReference type="AlphaFoldDB" id="A0A0C3JBH8"/>
<gene>
    <name evidence="1" type="ORF">M404DRAFT_34499</name>
</gene>
<reference evidence="1 2" key="1">
    <citation type="submission" date="2014-04" db="EMBL/GenBank/DDBJ databases">
        <authorList>
            <consortium name="DOE Joint Genome Institute"/>
            <person name="Kuo A."/>
            <person name="Kohler A."/>
            <person name="Costa M.D."/>
            <person name="Nagy L.G."/>
            <person name="Floudas D."/>
            <person name="Copeland A."/>
            <person name="Barry K.W."/>
            <person name="Cichocki N."/>
            <person name="Veneault-Fourrey C."/>
            <person name="LaButti K."/>
            <person name="Lindquist E.A."/>
            <person name="Lipzen A."/>
            <person name="Lundell T."/>
            <person name="Morin E."/>
            <person name="Murat C."/>
            <person name="Sun H."/>
            <person name="Tunlid A."/>
            <person name="Henrissat B."/>
            <person name="Grigoriev I.V."/>
            <person name="Hibbett D.S."/>
            <person name="Martin F."/>
            <person name="Nordberg H.P."/>
            <person name="Cantor M.N."/>
            <person name="Hua S.X."/>
        </authorList>
    </citation>
    <scope>NUCLEOTIDE SEQUENCE [LARGE SCALE GENOMIC DNA]</scope>
    <source>
        <strain evidence="1 2">Marx 270</strain>
    </source>
</reference>
<organism evidence="1 2">
    <name type="scientific">Pisolithus tinctorius Marx 270</name>
    <dbReference type="NCBI Taxonomy" id="870435"/>
    <lineage>
        <taxon>Eukaryota</taxon>
        <taxon>Fungi</taxon>
        <taxon>Dikarya</taxon>
        <taxon>Basidiomycota</taxon>
        <taxon>Agaricomycotina</taxon>
        <taxon>Agaricomycetes</taxon>
        <taxon>Agaricomycetidae</taxon>
        <taxon>Boletales</taxon>
        <taxon>Sclerodermatineae</taxon>
        <taxon>Pisolithaceae</taxon>
        <taxon>Pisolithus</taxon>
    </lineage>
</organism>
<evidence type="ECO:0000313" key="2">
    <source>
        <dbReference type="Proteomes" id="UP000054217"/>
    </source>
</evidence>
<proteinExistence type="predicted"/>
<name>A0A0C3JBH8_PISTI</name>
<dbReference type="HOGENOM" id="CLU_1897040_0_0_1"/>